<keyword evidence="2" id="KW-0812">Transmembrane</keyword>
<gene>
    <name evidence="5" type="primary">uhpC_1</name>
    <name evidence="5" type="ORF">NCTC9381_04557</name>
</gene>
<dbReference type="Proteomes" id="UP000254640">
    <property type="component" value="Unassembled WGS sequence"/>
</dbReference>
<keyword evidence="4" id="KW-0472">Membrane</keyword>
<dbReference type="AlphaFoldDB" id="A0A379AL32"/>
<name>A0A379AL32_ENTAG</name>
<evidence type="ECO:0000256" key="2">
    <source>
        <dbReference type="ARBA" id="ARBA00022692"/>
    </source>
</evidence>
<dbReference type="Gene3D" id="1.20.1250.20">
    <property type="entry name" value="MFS general substrate transporter like domains"/>
    <property type="match status" value="1"/>
</dbReference>
<dbReference type="EMBL" id="UGSO01000001">
    <property type="protein sequence ID" value="SUB18594.1"/>
    <property type="molecule type" value="Genomic_DNA"/>
</dbReference>
<evidence type="ECO:0000313" key="5">
    <source>
        <dbReference type="EMBL" id="SUB18594.1"/>
    </source>
</evidence>
<evidence type="ECO:0000256" key="1">
    <source>
        <dbReference type="ARBA" id="ARBA00004127"/>
    </source>
</evidence>
<dbReference type="PANTHER" id="PTHR43826">
    <property type="entry name" value="GLUCOSE-6-PHOSPHATE EXCHANGER SLC37A4"/>
    <property type="match status" value="1"/>
</dbReference>
<evidence type="ECO:0000256" key="3">
    <source>
        <dbReference type="ARBA" id="ARBA00022989"/>
    </source>
</evidence>
<dbReference type="InterPro" id="IPR051337">
    <property type="entry name" value="OPA_Antiporter"/>
</dbReference>
<dbReference type="GO" id="GO:0035435">
    <property type="term" value="P:phosphate ion transmembrane transport"/>
    <property type="evidence" value="ECO:0007669"/>
    <property type="project" value="TreeGrafter"/>
</dbReference>
<comment type="subcellular location">
    <subcellularLocation>
        <location evidence="1">Endomembrane system</location>
        <topology evidence="1">Multi-pass membrane protein</topology>
    </subcellularLocation>
</comment>
<evidence type="ECO:0000256" key="4">
    <source>
        <dbReference type="ARBA" id="ARBA00023136"/>
    </source>
</evidence>
<reference evidence="5 6" key="1">
    <citation type="submission" date="2018-06" db="EMBL/GenBank/DDBJ databases">
        <authorList>
            <consortium name="Pathogen Informatics"/>
            <person name="Doyle S."/>
        </authorList>
    </citation>
    <scope>NUCLEOTIDE SEQUENCE [LARGE SCALE GENOMIC DNA]</scope>
    <source>
        <strain evidence="5 6">NCTC9381</strain>
    </source>
</reference>
<dbReference type="GO" id="GO:0061513">
    <property type="term" value="F:glucose 6-phosphate:phosphate antiporter activity"/>
    <property type="evidence" value="ECO:0007669"/>
    <property type="project" value="TreeGrafter"/>
</dbReference>
<evidence type="ECO:0000313" key="6">
    <source>
        <dbReference type="Proteomes" id="UP000254640"/>
    </source>
</evidence>
<dbReference type="GO" id="GO:0005886">
    <property type="term" value="C:plasma membrane"/>
    <property type="evidence" value="ECO:0007669"/>
    <property type="project" value="TreeGrafter"/>
</dbReference>
<protein>
    <submittedName>
        <fullName evidence="5">Regulatory protein uhpC</fullName>
    </submittedName>
</protein>
<organism evidence="5 6">
    <name type="scientific">Enterobacter agglomerans</name>
    <name type="common">Erwinia herbicola</name>
    <name type="synonym">Pantoea agglomerans</name>
    <dbReference type="NCBI Taxonomy" id="549"/>
    <lineage>
        <taxon>Bacteria</taxon>
        <taxon>Pseudomonadati</taxon>
        <taxon>Pseudomonadota</taxon>
        <taxon>Gammaproteobacteria</taxon>
        <taxon>Enterobacterales</taxon>
        <taxon>Erwiniaceae</taxon>
        <taxon>Pantoea</taxon>
        <taxon>Pantoea agglomerans group</taxon>
    </lineage>
</organism>
<accession>A0A379AL32</accession>
<keyword evidence="3" id="KW-1133">Transmembrane helix</keyword>
<dbReference type="GO" id="GO:0012505">
    <property type="term" value="C:endomembrane system"/>
    <property type="evidence" value="ECO:0007669"/>
    <property type="project" value="UniProtKB-SubCell"/>
</dbReference>
<dbReference type="InterPro" id="IPR036259">
    <property type="entry name" value="MFS_trans_sf"/>
</dbReference>
<keyword evidence="6" id="KW-1185">Reference proteome</keyword>
<sequence length="89" mass="10392">MFNFLKTPANAAPLQDKSEIDSRYRYWRRHIMSTIWIGYALFYFTRKSFNAAAPEVIASGVMMRTDIGLLATAILHHLRPVEVLLRHRQ</sequence>
<proteinExistence type="predicted"/>
<dbReference type="PANTHER" id="PTHR43826:SF3">
    <property type="entry name" value="GLUCOSE-6-PHOSPHATE EXCHANGER SLC37A4"/>
    <property type="match status" value="1"/>
</dbReference>